<dbReference type="EnsemblFungi" id="EJT82365">
    <property type="protein sequence ID" value="EJT82365"/>
    <property type="gene ID" value="GGTG_02338"/>
</dbReference>
<reference evidence="1" key="2">
    <citation type="submission" date="2010-07" db="EMBL/GenBank/DDBJ databases">
        <authorList>
            <consortium name="The Broad Institute Genome Sequencing Platform"/>
            <consortium name="Broad Institute Genome Sequencing Center for Infectious Disease"/>
            <person name="Ma L.-J."/>
            <person name="Dead R."/>
            <person name="Young S."/>
            <person name="Zeng Q."/>
            <person name="Koehrsen M."/>
            <person name="Alvarado L."/>
            <person name="Berlin A."/>
            <person name="Chapman S.B."/>
            <person name="Chen Z."/>
            <person name="Freedman E."/>
            <person name="Gellesch M."/>
            <person name="Goldberg J."/>
            <person name="Griggs A."/>
            <person name="Gujja S."/>
            <person name="Heilman E.R."/>
            <person name="Heiman D."/>
            <person name="Hepburn T."/>
            <person name="Howarth C."/>
            <person name="Jen D."/>
            <person name="Larson L."/>
            <person name="Mehta T."/>
            <person name="Neiman D."/>
            <person name="Pearson M."/>
            <person name="Roberts A."/>
            <person name="Saif S."/>
            <person name="Shea T."/>
            <person name="Shenoy N."/>
            <person name="Sisk P."/>
            <person name="Stolte C."/>
            <person name="Sykes S."/>
            <person name="Walk T."/>
            <person name="White J."/>
            <person name="Yandava C."/>
            <person name="Haas B."/>
            <person name="Nusbaum C."/>
            <person name="Birren B."/>
        </authorList>
    </citation>
    <scope>NUCLEOTIDE SEQUENCE</scope>
    <source>
        <strain evidence="1">R3-111a-1</strain>
    </source>
</reference>
<evidence type="ECO:0000313" key="2">
    <source>
        <dbReference type="EnsemblFungi" id="EJT82365"/>
    </source>
</evidence>
<dbReference type="EMBL" id="GL385395">
    <property type="protein sequence ID" value="EJT82365.1"/>
    <property type="molecule type" value="Genomic_DNA"/>
</dbReference>
<dbReference type="HOGENOM" id="CLU_1749754_0_0_1"/>
<keyword evidence="3" id="KW-1185">Reference proteome</keyword>
<reference evidence="2" key="4">
    <citation type="journal article" date="2015" name="G3 (Bethesda)">
        <title>Genome sequences of three phytopathogenic species of the Magnaporthaceae family of fungi.</title>
        <authorList>
            <person name="Okagaki L.H."/>
            <person name="Nunes C.C."/>
            <person name="Sailsbery J."/>
            <person name="Clay B."/>
            <person name="Brown D."/>
            <person name="John T."/>
            <person name="Oh Y."/>
            <person name="Young N."/>
            <person name="Fitzgerald M."/>
            <person name="Haas B.J."/>
            <person name="Zeng Q."/>
            <person name="Young S."/>
            <person name="Adiconis X."/>
            <person name="Fan L."/>
            <person name="Levin J.Z."/>
            <person name="Mitchell T.K."/>
            <person name="Okubara P.A."/>
            <person name="Farman M.L."/>
            <person name="Kohn L.M."/>
            <person name="Birren B."/>
            <person name="Ma L.-J."/>
            <person name="Dean R.A."/>
        </authorList>
    </citation>
    <scope>NUCLEOTIDE SEQUENCE</scope>
    <source>
        <strain evidence="2">R3-111a-1</strain>
    </source>
</reference>
<proteinExistence type="predicted"/>
<reference evidence="1" key="3">
    <citation type="submission" date="2010-09" db="EMBL/GenBank/DDBJ databases">
        <title>Annotation of Gaeumannomyces graminis var. tritici R3-111a-1.</title>
        <authorList>
            <consortium name="The Broad Institute Genome Sequencing Platform"/>
            <person name="Ma L.-J."/>
            <person name="Dead R."/>
            <person name="Young S.K."/>
            <person name="Zeng Q."/>
            <person name="Gargeya S."/>
            <person name="Fitzgerald M."/>
            <person name="Haas B."/>
            <person name="Abouelleil A."/>
            <person name="Alvarado L."/>
            <person name="Arachchi H.M."/>
            <person name="Berlin A."/>
            <person name="Brown A."/>
            <person name="Chapman S.B."/>
            <person name="Chen Z."/>
            <person name="Dunbar C."/>
            <person name="Freedman E."/>
            <person name="Gearin G."/>
            <person name="Gellesch M."/>
            <person name="Goldberg J."/>
            <person name="Griggs A."/>
            <person name="Gujja S."/>
            <person name="Heiman D."/>
            <person name="Howarth C."/>
            <person name="Larson L."/>
            <person name="Lui A."/>
            <person name="MacDonald P.J.P."/>
            <person name="Mehta T."/>
            <person name="Montmayeur A."/>
            <person name="Murphy C."/>
            <person name="Neiman D."/>
            <person name="Pearson M."/>
            <person name="Priest M."/>
            <person name="Roberts A."/>
            <person name="Saif S."/>
            <person name="Shea T."/>
            <person name="Shenoy N."/>
            <person name="Sisk P."/>
            <person name="Stolte C."/>
            <person name="Sykes S."/>
            <person name="Yandava C."/>
            <person name="Wortman J."/>
            <person name="Nusbaum C."/>
            <person name="Birren B."/>
        </authorList>
    </citation>
    <scope>NUCLEOTIDE SEQUENCE</scope>
    <source>
        <strain evidence="1">R3-111a-1</strain>
    </source>
</reference>
<gene>
    <name evidence="2" type="primary">20342796</name>
    <name evidence="1" type="ORF">GGTG_02338</name>
</gene>
<dbReference type="Proteomes" id="UP000006039">
    <property type="component" value="Unassembled WGS sequence"/>
</dbReference>
<accession>J3NM34</accession>
<protein>
    <submittedName>
        <fullName evidence="1 2">Uncharacterized protein</fullName>
    </submittedName>
</protein>
<dbReference type="GeneID" id="20342796"/>
<name>J3NM34_GAET3</name>
<dbReference type="RefSeq" id="XP_009218374.1">
    <property type="nucleotide sequence ID" value="XM_009220110.1"/>
</dbReference>
<evidence type="ECO:0000313" key="3">
    <source>
        <dbReference type="Proteomes" id="UP000006039"/>
    </source>
</evidence>
<reference evidence="3" key="1">
    <citation type="submission" date="2010-07" db="EMBL/GenBank/DDBJ databases">
        <title>The genome sequence of Gaeumannomyces graminis var. tritici strain R3-111a-1.</title>
        <authorList>
            <consortium name="The Broad Institute Genome Sequencing Platform"/>
            <person name="Ma L.-J."/>
            <person name="Dead R."/>
            <person name="Young S."/>
            <person name="Zeng Q."/>
            <person name="Koehrsen M."/>
            <person name="Alvarado L."/>
            <person name="Berlin A."/>
            <person name="Chapman S.B."/>
            <person name="Chen Z."/>
            <person name="Freedman E."/>
            <person name="Gellesch M."/>
            <person name="Goldberg J."/>
            <person name="Griggs A."/>
            <person name="Gujja S."/>
            <person name="Heilman E.R."/>
            <person name="Heiman D."/>
            <person name="Hepburn T."/>
            <person name="Howarth C."/>
            <person name="Jen D."/>
            <person name="Larson L."/>
            <person name="Mehta T."/>
            <person name="Neiman D."/>
            <person name="Pearson M."/>
            <person name="Roberts A."/>
            <person name="Saif S."/>
            <person name="Shea T."/>
            <person name="Shenoy N."/>
            <person name="Sisk P."/>
            <person name="Stolte C."/>
            <person name="Sykes S."/>
            <person name="Walk T."/>
            <person name="White J."/>
            <person name="Yandava C."/>
            <person name="Haas B."/>
            <person name="Nusbaum C."/>
            <person name="Birren B."/>
        </authorList>
    </citation>
    <scope>NUCLEOTIDE SEQUENCE [LARGE SCALE GENOMIC DNA]</scope>
    <source>
        <strain evidence="3">R3-111a-1</strain>
    </source>
</reference>
<organism evidence="1">
    <name type="scientific">Gaeumannomyces tritici (strain R3-111a-1)</name>
    <name type="common">Wheat and barley take-all root rot fungus</name>
    <name type="synonym">Gaeumannomyces graminis var. tritici</name>
    <dbReference type="NCBI Taxonomy" id="644352"/>
    <lineage>
        <taxon>Eukaryota</taxon>
        <taxon>Fungi</taxon>
        <taxon>Dikarya</taxon>
        <taxon>Ascomycota</taxon>
        <taxon>Pezizomycotina</taxon>
        <taxon>Sordariomycetes</taxon>
        <taxon>Sordariomycetidae</taxon>
        <taxon>Magnaporthales</taxon>
        <taxon>Magnaporthaceae</taxon>
        <taxon>Gaeumannomyces</taxon>
    </lineage>
</organism>
<reference evidence="2" key="5">
    <citation type="submission" date="2018-04" db="UniProtKB">
        <authorList>
            <consortium name="EnsemblFungi"/>
        </authorList>
    </citation>
    <scope>IDENTIFICATION</scope>
    <source>
        <strain evidence="2">R3-111a-1</strain>
    </source>
</reference>
<dbReference type="VEuPathDB" id="FungiDB:GGTG_02338"/>
<evidence type="ECO:0000313" key="1">
    <source>
        <dbReference type="EMBL" id="EJT82365.1"/>
    </source>
</evidence>
<sequence length="149" mass="16663">MTVRYTCKPFPGYSNMHTNLLAANQGGQAIDDFPRQKGKKKAYQAASFAKPKEQSLGSHLVPRIDFHAERRIKILAHAGGDGVDDLLRSVIGFCDAEHCPWPPVHFDGLVQQPGASLLQEQAHDGHLQKKIYYKFILPKNVNLILSFKL</sequence>
<dbReference type="AlphaFoldDB" id="J3NM34"/>